<keyword evidence="3" id="KW-0812">Transmembrane</keyword>
<dbReference type="Pfam" id="PF11611">
    <property type="entry name" value="DUF4352"/>
    <property type="match status" value="1"/>
</dbReference>
<dbReference type="InterPro" id="IPR029050">
    <property type="entry name" value="Immunoprotect_excell_Ig-like"/>
</dbReference>
<dbReference type="Proteomes" id="UP001595696">
    <property type="component" value="Unassembled WGS sequence"/>
</dbReference>
<keyword evidence="3" id="KW-1133">Transmembrane helix</keyword>
<accession>A0ABV8DPX0</accession>
<evidence type="ECO:0000313" key="6">
    <source>
        <dbReference type="Proteomes" id="UP001595696"/>
    </source>
</evidence>
<evidence type="ECO:0000256" key="2">
    <source>
        <dbReference type="SAM" id="MobiDB-lite"/>
    </source>
</evidence>
<protein>
    <submittedName>
        <fullName evidence="5">DUF4352 domain-containing protein</fullName>
    </submittedName>
</protein>
<organism evidence="5 6">
    <name type="scientific">Nocardia jiangsuensis</name>
    <dbReference type="NCBI Taxonomy" id="1691563"/>
    <lineage>
        <taxon>Bacteria</taxon>
        <taxon>Bacillati</taxon>
        <taxon>Actinomycetota</taxon>
        <taxon>Actinomycetes</taxon>
        <taxon>Mycobacteriales</taxon>
        <taxon>Nocardiaceae</taxon>
        <taxon>Nocardia</taxon>
    </lineage>
</organism>
<reference evidence="6" key="1">
    <citation type="journal article" date="2019" name="Int. J. Syst. Evol. Microbiol.">
        <title>The Global Catalogue of Microorganisms (GCM) 10K type strain sequencing project: providing services to taxonomists for standard genome sequencing and annotation.</title>
        <authorList>
            <consortium name="The Broad Institute Genomics Platform"/>
            <consortium name="The Broad Institute Genome Sequencing Center for Infectious Disease"/>
            <person name="Wu L."/>
            <person name="Ma J."/>
        </authorList>
    </citation>
    <scope>NUCLEOTIDE SEQUENCE [LARGE SCALE GENOMIC DNA]</scope>
    <source>
        <strain evidence="6">CGMCC 4.7330</strain>
    </source>
</reference>
<gene>
    <name evidence="5" type="ORF">ACFO0B_07010</name>
</gene>
<dbReference type="InterPro" id="IPR029051">
    <property type="entry name" value="DUF4352"/>
</dbReference>
<keyword evidence="6" id="KW-1185">Reference proteome</keyword>
<dbReference type="EMBL" id="JBHSAX010000006">
    <property type="protein sequence ID" value="MFC3961734.1"/>
    <property type="molecule type" value="Genomic_DNA"/>
</dbReference>
<keyword evidence="3" id="KW-0472">Membrane</keyword>
<feature type="transmembrane region" description="Helical" evidence="3">
    <location>
        <begin position="53"/>
        <end position="74"/>
    </location>
</feature>
<evidence type="ECO:0000256" key="3">
    <source>
        <dbReference type="SAM" id="Phobius"/>
    </source>
</evidence>
<keyword evidence="1" id="KW-0732">Signal</keyword>
<evidence type="ECO:0000259" key="4">
    <source>
        <dbReference type="Pfam" id="PF11611"/>
    </source>
</evidence>
<sequence>MQGNTVSRGLPWHRRSGGNHTAGAARPISEELPPGFTTPPPGFRARPARSGALAVPLAIIGAILLLWGGAFTVARMATDPAPLPTAEVRDAALAFQVTEIEPPVKSLGPATANGEYRVLTVVVRNTDDRPRSCAGCDQTLVDDLGREFPAAAIPSSAVPPGDTVTVKVAFDVPVGTVPAVLEVHGSQSSAGAKVDLR</sequence>
<dbReference type="Gene3D" id="2.60.40.1240">
    <property type="match status" value="1"/>
</dbReference>
<comment type="caution">
    <text evidence="5">The sequence shown here is derived from an EMBL/GenBank/DDBJ whole genome shotgun (WGS) entry which is preliminary data.</text>
</comment>
<evidence type="ECO:0000256" key="1">
    <source>
        <dbReference type="ARBA" id="ARBA00022729"/>
    </source>
</evidence>
<feature type="domain" description="DUF4352" evidence="4">
    <location>
        <begin position="87"/>
        <end position="191"/>
    </location>
</feature>
<feature type="region of interest" description="Disordered" evidence="2">
    <location>
        <begin position="1"/>
        <end position="44"/>
    </location>
</feature>
<dbReference type="RefSeq" id="WP_378611489.1">
    <property type="nucleotide sequence ID" value="NZ_JBHSAX010000006.1"/>
</dbReference>
<proteinExistence type="predicted"/>
<evidence type="ECO:0000313" key="5">
    <source>
        <dbReference type="EMBL" id="MFC3961734.1"/>
    </source>
</evidence>
<name>A0ABV8DPX0_9NOCA</name>